<reference evidence="7 8" key="2">
    <citation type="submission" date="2018-10" db="EMBL/GenBank/DDBJ databases">
        <authorList>
            <consortium name="Pathogen Informatics"/>
        </authorList>
    </citation>
    <scope>NUCLEOTIDE SEQUENCE [LARGE SCALE GENOMIC DNA]</scope>
</reference>
<evidence type="ECO:0000256" key="2">
    <source>
        <dbReference type="ARBA" id="ARBA00022448"/>
    </source>
</evidence>
<feature type="domain" description="Mon2 C-terminal" evidence="5">
    <location>
        <begin position="1075"/>
        <end position="1352"/>
    </location>
</feature>
<dbReference type="STRING" id="51028.A0A158QB23"/>
<gene>
    <name evidence="7" type="ORF">EVEC_LOCUS7452</name>
</gene>
<proteinExistence type="inferred from homology"/>
<dbReference type="OrthoDB" id="294853at2759"/>
<dbReference type="Pfam" id="PF12783">
    <property type="entry name" value="Sec7-like_HUS"/>
    <property type="match status" value="1"/>
</dbReference>
<feature type="domain" description="Mon2/Sec7/BIG1-like HUS" evidence="4">
    <location>
        <begin position="217"/>
        <end position="390"/>
    </location>
</feature>
<feature type="domain" description="Mon2 C-terminal" evidence="5">
    <location>
        <begin position="890"/>
        <end position="1045"/>
    </location>
</feature>
<dbReference type="GO" id="GO:0015031">
    <property type="term" value="P:protein transport"/>
    <property type="evidence" value="ECO:0007669"/>
    <property type="project" value="UniProtKB-KW"/>
</dbReference>
<dbReference type="Gene3D" id="1.25.10.10">
    <property type="entry name" value="Leucine-rich Repeat Variant"/>
    <property type="match status" value="1"/>
</dbReference>
<evidence type="ECO:0000259" key="4">
    <source>
        <dbReference type="Pfam" id="PF12783"/>
    </source>
</evidence>
<dbReference type="EMBL" id="UXUI01008928">
    <property type="protein sequence ID" value="VDD92701.1"/>
    <property type="molecule type" value="Genomic_DNA"/>
</dbReference>
<feature type="domain" description="Mon2 C-terminal" evidence="5">
    <location>
        <begin position="832"/>
        <end position="883"/>
    </location>
</feature>
<evidence type="ECO:0000256" key="3">
    <source>
        <dbReference type="ARBA" id="ARBA00022927"/>
    </source>
</evidence>
<dbReference type="PANTHER" id="PTHR10663">
    <property type="entry name" value="GUANYL-NUCLEOTIDE EXCHANGE FACTOR"/>
    <property type="match status" value="1"/>
</dbReference>
<dbReference type="PANTHER" id="PTHR10663:SF333">
    <property type="entry name" value="PROTEIN MON2 HOMOLOG"/>
    <property type="match status" value="1"/>
</dbReference>
<feature type="domain" description="Mon2/Sec7/BIG1-like dimerisation and cyclophilin-binding" evidence="6">
    <location>
        <begin position="11"/>
        <end position="188"/>
    </location>
</feature>
<keyword evidence="2" id="KW-0813">Transport</keyword>
<evidence type="ECO:0000256" key="1">
    <source>
        <dbReference type="ARBA" id="ARBA00008144"/>
    </source>
</evidence>
<dbReference type="InterPro" id="IPR016024">
    <property type="entry name" value="ARM-type_fold"/>
</dbReference>
<dbReference type="SUPFAM" id="SSF48371">
    <property type="entry name" value="ARM repeat"/>
    <property type="match status" value="1"/>
</dbReference>
<keyword evidence="3" id="KW-0653">Protein transport</keyword>
<evidence type="ECO:0000313" key="8">
    <source>
        <dbReference type="Proteomes" id="UP000274131"/>
    </source>
</evidence>
<dbReference type="Proteomes" id="UP000274131">
    <property type="component" value="Unassembled WGS sequence"/>
</dbReference>
<keyword evidence="8" id="KW-1185">Reference proteome</keyword>
<comment type="similarity">
    <text evidence="1">Belongs to the MON2 family.</text>
</comment>
<evidence type="ECO:0000259" key="5">
    <source>
        <dbReference type="Pfam" id="PF16206"/>
    </source>
</evidence>
<accession>A0A158QB23</accession>
<dbReference type="WBParaSite" id="EVEC_0000796801-mRNA-1">
    <property type="protein sequence ID" value="EVEC_0000796801-mRNA-1"/>
    <property type="gene ID" value="EVEC_0000796801"/>
</dbReference>
<dbReference type="Pfam" id="PF16206">
    <property type="entry name" value="Mon2_C"/>
    <property type="match status" value="3"/>
</dbReference>
<dbReference type="InterPro" id="IPR032817">
    <property type="entry name" value="Mon2_C"/>
</dbReference>
<protein>
    <submittedName>
        <fullName evidence="9">Protein MON2 homolog</fullName>
    </submittedName>
</protein>
<dbReference type="Pfam" id="PF16213">
    <property type="entry name" value="DCB"/>
    <property type="match status" value="1"/>
</dbReference>
<dbReference type="InterPro" id="IPR011989">
    <property type="entry name" value="ARM-like"/>
</dbReference>
<organism evidence="9">
    <name type="scientific">Enterobius vermicularis</name>
    <name type="common">Human pinworm</name>
    <dbReference type="NCBI Taxonomy" id="51028"/>
    <lineage>
        <taxon>Eukaryota</taxon>
        <taxon>Metazoa</taxon>
        <taxon>Ecdysozoa</taxon>
        <taxon>Nematoda</taxon>
        <taxon>Chromadorea</taxon>
        <taxon>Rhabditida</taxon>
        <taxon>Spirurina</taxon>
        <taxon>Oxyuridomorpha</taxon>
        <taxon>Oxyuroidea</taxon>
        <taxon>Oxyuridae</taxon>
        <taxon>Enterobius</taxon>
    </lineage>
</organism>
<evidence type="ECO:0000313" key="9">
    <source>
        <dbReference type="WBParaSite" id="EVEC_0000796801-mRNA-1"/>
    </source>
</evidence>
<name>A0A158QB23_ENTVE</name>
<evidence type="ECO:0000259" key="6">
    <source>
        <dbReference type="Pfam" id="PF16213"/>
    </source>
</evidence>
<dbReference type="InterPro" id="IPR032629">
    <property type="entry name" value="DCB_dom"/>
</dbReference>
<dbReference type="InterPro" id="IPR032691">
    <property type="entry name" value="Mon2/Sec7/BIG1-like_HUS"/>
</dbReference>
<sequence length="1428" mass="160331">MSNGLPLTAADAKRLVENLLGDLRTLSTEAKKKQVQVKEAAESGLVKIRNINSASNEQNLAKNLRLASSELIQPLMMGCASKNSRLVQVSLQAVQRMVQHGMIEPASAPAIVNELWQLMEAECEELRVLQTLTYLVSTELLVTGSWLAKCLVMCFRLNFAKDPIVINTASATVRQMVSSVYERILKEDSSKNVPLPNMYYSAKSKLWSPPSTLKPCAADGYMLFQDLCLLINGEEPHWLGGIREMTRTLGLELVESVLAGYYQLFFEHPEYSQLLKDQVCPLIIRQFAPNQKNIQHPHSLSSRTSIESASIGQLPSSPERPYFPISMRLLRVVVVLITHFYSLLVTECEIFLSLLVKFLESDKLDWQRPITLEVLHRIIVQPDWFCKQYDSRSGSTKVINTMISVLANYIQASLLRPSSSNTDEEQFEVGNQLVGQTGFLYRRIWIPLDQTISPKKSILYELDSLDKHDAIVLPEGYSLSLAYYCIINGCQCLYQAYELNLPMFSNDETVSDQLVKCFDIIATLACRLNHNAGRDASIVALCKLALPVGYFAKVLSNVSGTNISNGSPGSSEKCPALTAKNLQVIRTIIICAEKNGQQLNDCWHLVLTTLQHVVWILGMKPNLLEGFRSDGILSSSLSPCFLVFLNHCLQAKMLNNLFESTSKLDDVALHHVIAALCKLSSEAMIVSESGSREPSYFPVAKLQQTGMVNLSRIAVFWKPVTAHLIDVSGHPNSNFREWGAQALTVLVKSAMKSAVYGDSVAKRQQLILAPLLSMCEIEYPDVRRKQMECLMNLLQSSGQQFASEQWPTVIEILASIVSTRFQSYEAVALMVTDFLDLLPLECIQMLVETDAKYGAQQRELNISLSALGQLWTISDYIYRKSSKLTENESETIWLVLYNCLSELCVDSRPPVRKSACQTLLQTISAHGRSLKPNTWKHMLWKILFPMLDKVRALTRSASTVPSNILIHHSRDTEYKQWAETSVQTLGGIVKIFNTQRNLLIAFGDFAAAWSTLLQYIEYLALSGNPEMSLAGLKSFQVYIRSVISLKITKFILIVVLKKPYGGLKKFFRETAIPPYYVPGPAHLTTLLQIFGPLFEHVKKRINVSELKEDGLPSVLKSVIGAPFCTDQAPFVISTGDISPTQEAVMQCIKITYRVMDTGSSLRQALPDLIRLLLDFSILAVQVPYPNFLGGKIKDWWVQNVVPFAELCLRTGVEFYAYTAHYHEIVQATVFVDIVKALAVPMKLKYNCFSRTTWKAAVSAFITALRLGLPIARQHAALFRELWPLLADTLYSFLFNTSRSPVPLNADERRRHEFIDCQLIELIRSEVLPNVSQFPKEFVQNIIDLLNRGSISTLDPRDVLGEEYFLFLHVVKNLKTCCSKSDGTSRETHGKKAVEEPSDLGLSAINSLLSRCKQVEVYTVLFFDSFRSI</sequence>
<evidence type="ECO:0000313" key="7">
    <source>
        <dbReference type="EMBL" id="VDD92701.1"/>
    </source>
</evidence>
<reference evidence="9" key="1">
    <citation type="submission" date="2016-04" db="UniProtKB">
        <authorList>
            <consortium name="WormBaseParasite"/>
        </authorList>
    </citation>
    <scope>IDENTIFICATION</scope>
</reference>